<evidence type="ECO:0000256" key="3">
    <source>
        <dbReference type="ARBA" id="ARBA00022723"/>
    </source>
</evidence>
<comment type="similarity">
    <text evidence="1">Belongs to the bacterial solute-binding protein ModA family.</text>
</comment>
<feature type="binding site" evidence="5">
    <location>
        <position position="37"/>
    </location>
    <ligand>
        <name>molybdate</name>
        <dbReference type="ChEBI" id="CHEBI:36264"/>
    </ligand>
</feature>
<reference evidence="6 7" key="1">
    <citation type="submission" date="2023-06" db="EMBL/GenBank/DDBJ databases">
        <title>Sporosarcina sp. nov., isolated from Korean traditional fermented seafood 'Jeotgal'.</title>
        <authorList>
            <person name="Yang A.I."/>
            <person name="Shin N.-R."/>
        </authorList>
    </citation>
    <scope>NUCLEOTIDE SEQUENCE [LARGE SCALE GENOMIC DNA]</scope>
    <source>
        <strain evidence="6 7">KCTC43456</strain>
    </source>
</reference>
<comment type="caution">
    <text evidence="6">The sequence shown here is derived from an EMBL/GenBank/DDBJ whole genome shotgun (WGS) entry which is preliminary data.</text>
</comment>
<dbReference type="Proteomes" id="UP001271648">
    <property type="component" value="Unassembled WGS sequence"/>
</dbReference>
<evidence type="ECO:0000256" key="4">
    <source>
        <dbReference type="ARBA" id="ARBA00022729"/>
    </source>
</evidence>
<dbReference type="RefSeq" id="WP_317939989.1">
    <property type="nucleotide sequence ID" value="NZ_JAUBDJ010000001.1"/>
</dbReference>
<dbReference type="AlphaFoldDB" id="A0AAW9A6T4"/>
<dbReference type="CDD" id="cd13537">
    <property type="entry name" value="PBP2_YvgL_like"/>
    <property type="match status" value="1"/>
</dbReference>
<keyword evidence="2 5" id="KW-0500">Molybdenum</keyword>
<dbReference type="InterPro" id="IPR041879">
    <property type="entry name" value="YvgL-like_PBP2"/>
</dbReference>
<dbReference type="Pfam" id="PF13531">
    <property type="entry name" value="SBP_bac_11"/>
    <property type="match status" value="1"/>
</dbReference>
<gene>
    <name evidence="6" type="primary">modA</name>
    <name evidence="6" type="ORF">QTL97_00665</name>
</gene>
<dbReference type="GO" id="GO:1901359">
    <property type="term" value="F:tungstate binding"/>
    <property type="evidence" value="ECO:0007669"/>
    <property type="project" value="UniProtKB-ARBA"/>
</dbReference>
<keyword evidence="3 5" id="KW-0479">Metal-binding</keyword>
<dbReference type="PANTHER" id="PTHR30632">
    <property type="entry name" value="MOLYBDATE-BINDING PERIPLASMIC PROTEIN"/>
    <property type="match status" value="1"/>
</dbReference>
<evidence type="ECO:0000313" key="7">
    <source>
        <dbReference type="Proteomes" id="UP001271648"/>
    </source>
</evidence>
<evidence type="ECO:0000313" key="6">
    <source>
        <dbReference type="EMBL" id="MDW0115450.1"/>
    </source>
</evidence>
<dbReference type="PROSITE" id="PS51257">
    <property type="entry name" value="PROKAR_LIPOPROTEIN"/>
    <property type="match status" value="1"/>
</dbReference>
<dbReference type="InterPro" id="IPR050682">
    <property type="entry name" value="ModA/WtpA"/>
</dbReference>
<dbReference type="Gene3D" id="3.40.190.10">
    <property type="entry name" value="Periplasmic binding protein-like II"/>
    <property type="match status" value="2"/>
</dbReference>
<dbReference type="PIRSF" id="PIRSF004846">
    <property type="entry name" value="ModA"/>
    <property type="match status" value="1"/>
</dbReference>
<evidence type="ECO:0000256" key="1">
    <source>
        <dbReference type="ARBA" id="ARBA00009175"/>
    </source>
</evidence>
<dbReference type="GO" id="GO:0030973">
    <property type="term" value="F:molybdate ion binding"/>
    <property type="evidence" value="ECO:0007669"/>
    <property type="project" value="TreeGrafter"/>
</dbReference>
<protein>
    <submittedName>
        <fullName evidence="6">Molybdate ABC transporter substrate-binding protein</fullName>
    </submittedName>
</protein>
<dbReference type="EMBL" id="JAUBDJ010000001">
    <property type="protein sequence ID" value="MDW0115450.1"/>
    <property type="molecule type" value="Genomic_DNA"/>
</dbReference>
<feature type="binding site" evidence="5">
    <location>
        <position position="65"/>
    </location>
    <ligand>
        <name>molybdate</name>
        <dbReference type="ChEBI" id="CHEBI:36264"/>
    </ligand>
</feature>
<evidence type="ECO:0000256" key="5">
    <source>
        <dbReference type="PIRSR" id="PIRSR004846-1"/>
    </source>
</evidence>
<accession>A0AAW9A6T4</accession>
<dbReference type="SUPFAM" id="SSF53850">
    <property type="entry name" value="Periplasmic binding protein-like II"/>
    <property type="match status" value="1"/>
</dbReference>
<dbReference type="GO" id="GO:0046872">
    <property type="term" value="F:metal ion binding"/>
    <property type="evidence" value="ECO:0007669"/>
    <property type="project" value="UniProtKB-KW"/>
</dbReference>
<name>A0AAW9A6T4_9BACL</name>
<sequence length="254" mass="28151">MKKVIYCLLILLIITILTSCSNERDKPVEIMISAAVSLTDALNEVKENYETTNQNVQLTFNLGSSGKLANQIDRGAPVDMFLSASSKDMDTIAAKGLIDESTKVEFASNSLVLITHRDNSTTINSFEQIQPEKIAHFSIGEPNSVPVGRYTKQVFERLGIWDPLQSKLVMGSDARQVLTYVEMGNVDFGVVYSSDTVITDKVKVLAEADDEWHESITYPGAIINDSLHKKEAQAFLDYLTSEEGKAVLKKYGFK</sequence>
<feature type="binding site" evidence="5">
    <location>
        <position position="192"/>
    </location>
    <ligand>
        <name>molybdate</name>
        <dbReference type="ChEBI" id="CHEBI:36264"/>
    </ligand>
</feature>
<dbReference type="InterPro" id="IPR005950">
    <property type="entry name" value="ModA"/>
</dbReference>
<proteinExistence type="inferred from homology"/>
<keyword evidence="4" id="KW-0732">Signal</keyword>
<dbReference type="FunFam" id="3.40.190.10:FF:000035">
    <property type="entry name" value="Molybdate ABC transporter substrate-binding protein"/>
    <property type="match status" value="1"/>
</dbReference>
<dbReference type="NCBIfam" id="TIGR01256">
    <property type="entry name" value="modA"/>
    <property type="match status" value="1"/>
</dbReference>
<keyword evidence="7" id="KW-1185">Reference proteome</keyword>
<dbReference type="GO" id="GO:0015689">
    <property type="term" value="P:molybdate ion transport"/>
    <property type="evidence" value="ECO:0007669"/>
    <property type="project" value="InterPro"/>
</dbReference>
<dbReference type="PANTHER" id="PTHR30632:SF0">
    <property type="entry name" value="SULFATE-BINDING PROTEIN"/>
    <property type="match status" value="1"/>
</dbReference>
<organism evidence="6 7">
    <name type="scientific">Sporosarcina thermotolerans</name>
    <dbReference type="NCBI Taxonomy" id="633404"/>
    <lineage>
        <taxon>Bacteria</taxon>
        <taxon>Bacillati</taxon>
        <taxon>Bacillota</taxon>
        <taxon>Bacilli</taxon>
        <taxon>Bacillales</taxon>
        <taxon>Caryophanaceae</taxon>
        <taxon>Sporosarcina</taxon>
    </lineage>
</organism>
<evidence type="ECO:0000256" key="2">
    <source>
        <dbReference type="ARBA" id="ARBA00022505"/>
    </source>
</evidence>